<dbReference type="Gene3D" id="2.40.10.220">
    <property type="entry name" value="predicted glycosyltransferase like domains"/>
    <property type="match status" value="1"/>
</dbReference>
<dbReference type="SUPFAM" id="SSF141371">
    <property type="entry name" value="PilZ domain-like"/>
    <property type="match status" value="1"/>
</dbReference>
<dbReference type="Proteomes" id="UP001206067">
    <property type="component" value="Unassembled WGS sequence"/>
</dbReference>
<comment type="caution">
    <text evidence="2">The sequence shown here is derived from an EMBL/GenBank/DDBJ whole genome shotgun (WGS) entry which is preliminary data.</text>
</comment>
<reference evidence="2 3" key="1">
    <citation type="submission" date="2022-08" db="EMBL/GenBank/DDBJ databases">
        <title>Polyphasic taxonomy analysis of Qipengyuania sp.RS5-5.</title>
        <authorList>
            <person name="Xamxidin M."/>
            <person name="Wu M."/>
        </authorList>
    </citation>
    <scope>NUCLEOTIDE SEQUENCE [LARGE SCALE GENOMIC DNA]</scope>
    <source>
        <strain evidence="2 3">RS5-5</strain>
    </source>
</reference>
<dbReference type="RefSeq" id="WP_257594798.1">
    <property type="nucleotide sequence ID" value="NZ_JANKHH010000003.1"/>
</dbReference>
<dbReference type="EMBL" id="JANKHH010000003">
    <property type="protein sequence ID" value="MCR2833028.1"/>
    <property type="molecule type" value="Genomic_DNA"/>
</dbReference>
<feature type="domain" description="PilZ" evidence="1">
    <location>
        <begin position="14"/>
        <end position="99"/>
    </location>
</feature>
<dbReference type="Pfam" id="PF07238">
    <property type="entry name" value="PilZ"/>
    <property type="match status" value="1"/>
</dbReference>
<evidence type="ECO:0000313" key="3">
    <source>
        <dbReference type="Proteomes" id="UP001206067"/>
    </source>
</evidence>
<accession>A0ABT1XN06</accession>
<organism evidence="2 3">
    <name type="scientific">Parerythrobacter lacustris</name>
    <dbReference type="NCBI Taxonomy" id="2969984"/>
    <lineage>
        <taxon>Bacteria</taxon>
        <taxon>Pseudomonadati</taxon>
        <taxon>Pseudomonadota</taxon>
        <taxon>Alphaproteobacteria</taxon>
        <taxon>Sphingomonadales</taxon>
        <taxon>Erythrobacteraceae</taxon>
        <taxon>Parerythrobacter</taxon>
    </lineage>
</organism>
<name>A0ABT1XN06_9SPHN</name>
<gene>
    <name evidence="2" type="ORF">NSO95_03645</name>
</gene>
<proteinExistence type="predicted"/>
<protein>
    <submittedName>
        <fullName evidence="2">PilZ domain-containing protein</fullName>
    </submittedName>
</protein>
<dbReference type="InterPro" id="IPR009875">
    <property type="entry name" value="PilZ_domain"/>
</dbReference>
<sequence>MTSFGNALSETPHRRERSRLATHLPARVTTLHETRTATLVDISLTGARLLAPSDLAIFRGIGLGCDVLLEWSGFEAFGTIVWSSAGRWDGELGMAFDRMIASTVLIATRDMQDEYVRLGGTGHDLRESARNWVEGSR</sequence>
<evidence type="ECO:0000259" key="1">
    <source>
        <dbReference type="Pfam" id="PF07238"/>
    </source>
</evidence>
<keyword evidence="3" id="KW-1185">Reference proteome</keyword>
<evidence type="ECO:0000313" key="2">
    <source>
        <dbReference type="EMBL" id="MCR2833028.1"/>
    </source>
</evidence>